<feature type="transmembrane region" description="Helical" evidence="1">
    <location>
        <begin position="291"/>
        <end position="311"/>
    </location>
</feature>
<feature type="transmembrane region" description="Helical" evidence="1">
    <location>
        <begin position="356"/>
        <end position="374"/>
    </location>
</feature>
<dbReference type="Proteomes" id="UP000622890">
    <property type="component" value="Unassembled WGS sequence"/>
</dbReference>
<keyword evidence="1" id="KW-1133">Transmembrane helix</keyword>
<sequence length="533" mass="59037">MSVDLGQSRPRLLFTLFVAWGALIFWIAPHPPMVDLPQHAGQIALLHDFVLRSSPWSDNFLINLSTPYLLGYGLALPLSFIMPIAASMKLLLSIAYLGFVFIGVKMRQRVGADERIDWLFIPGFFGFSYNWGLYTFLLAAPICLLFIYLADRYAEKPGLRRGVWTVLCGLALLVSHGLAFVLGWAAGFGLLALRSLRARRIPVAQVLPFALLALGAVGYFILGRHMDAAVISSNGVADYWGPDPLARLLNGLMFNFAFDHVSGSPNRYMVLGALMFLAPLLMGLRPRWRNLASWVPFACVAGIFFLGPSTASNTSLLYERFSLYLLPLFAWLCAAPKASDAALSAFGAARARVGQGVLILCCVATLGMVSLNAWRFRAETHDFDAAVRQLDAKARTLGLVFDTSSTTLRNNIVYVHYPLWYQAEKHGLTDFNFAWFTPQIVRYKPSRQPPVHIGFEWSPDQFNWKQHQGEHYRYFFVRGPHASVEKLFAGAPCMPQQVISAGAWVVYENPCVREGAAAGGAPQVASFEGKAGQ</sequence>
<dbReference type="RefSeq" id="WP_200591042.1">
    <property type="nucleotide sequence ID" value="NZ_JAEPBG010000002.1"/>
</dbReference>
<protein>
    <submittedName>
        <fullName evidence="2">Uncharacterized protein</fullName>
    </submittedName>
</protein>
<accession>A0A934SRL4</accession>
<gene>
    <name evidence="2" type="ORF">JJB74_06690</name>
</gene>
<feature type="transmembrane region" description="Helical" evidence="1">
    <location>
        <begin position="203"/>
        <end position="222"/>
    </location>
</feature>
<feature type="transmembrane region" description="Helical" evidence="1">
    <location>
        <begin position="268"/>
        <end position="284"/>
    </location>
</feature>
<reference evidence="2" key="1">
    <citation type="submission" date="2021-01" db="EMBL/GenBank/DDBJ databases">
        <title>Genome sequence of strain Noviherbaspirillum sp. DKR-6.</title>
        <authorList>
            <person name="Chaudhary D.K."/>
        </authorList>
    </citation>
    <scope>NUCLEOTIDE SEQUENCE</scope>
    <source>
        <strain evidence="2">DKR-6</strain>
    </source>
</reference>
<keyword evidence="1" id="KW-0812">Transmembrane</keyword>
<evidence type="ECO:0000313" key="2">
    <source>
        <dbReference type="EMBL" id="MBK4734287.1"/>
    </source>
</evidence>
<comment type="caution">
    <text evidence="2">The sequence shown here is derived from an EMBL/GenBank/DDBJ whole genome shotgun (WGS) entry which is preliminary data.</text>
</comment>
<name>A0A934SRL4_9BURK</name>
<evidence type="ECO:0000313" key="3">
    <source>
        <dbReference type="Proteomes" id="UP000622890"/>
    </source>
</evidence>
<keyword evidence="1" id="KW-0472">Membrane</keyword>
<feature type="transmembrane region" description="Helical" evidence="1">
    <location>
        <begin position="162"/>
        <end position="191"/>
    </location>
</feature>
<feature type="transmembrane region" description="Helical" evidence="1">
    <location>
        <begin position="80"/>
        <end position="104"/>
    </location>
</feature>
<feature type="transmembrane region" description="Helical" evidence="1">
    <location>
        <begin position="12"/>
        <end position="28"/>
    </location>
</feature>
<dbReference type="EMBL" id="JAEPBG010000002">
    <property type="protein sequence ID" value="MBK4734287.1"/>
    <property type="molecule type" value="Genomic_DNA"/>
</dbReference>
<keyword evidence="3" id="KW-1185">Reference proteome</keyword>
<feature type="transmembrane region" description="Helical" evidence="1">
    <location>
        <begin position="124"/>
        <end position="150"/>
    </location>
</feature>
<evidence type="ECO:0000256" key="1">
    <source>
        <dbReference type="SAM" id="Phobius"/>
    </source>
</evidence>
<organism evidence="2 3">
    <name type="scientific">Noviherbaspirillum pedocola</name>
    <dbReference type="NCBI Taxonomy" id="2801341"/>
    <lineage>
        <taxon>Bacteria</taxon>
        <taxon>Pseudomonadati</taxon>
        <taxon>Pseudomonadota</taxon>
        <taxon>Betaproteobacteria</taxon>
        <taxon>Burkholderiales</taxon>
        <taxon>Oxalobacteraceae</taxon>
        <taxon>Noviherbaspirillum</taxon>
    </lineage>
</organism>
<proteinExistence type="predicted"/>
<dbReference type="AlphaFoldDB" id="A0A934SRL4"/>